<keyword evidence="4" id="KW-0378">Hydrolase</keyword>
<evidence type="ECO:0000256" key="8">
    <source>
        <dbReference type="SAM" id="MobiDB-lite"/>
    </source>
</evidence>
<dbReference type="EMBL" id="JALNTZ010000007">
    <property type="protein sequence ID" value="KAJ3646647.1"/>
    <property type="molecule type" value="Genomic_DNA"/>
</dbReference>
<dbReference type="CDD" id="cd02620">
    <property type="entry name" value="Peptidase_C1A_CathepsinB"/>
    <property type="match status" value="1"/>
</dbReference>
<dbReference type="Pfam" id="PF08127">
    <property type="entry name" value="Propeptide_C1"/>
    <property type="match status" value="1"/>
</dbReference>
<feature type="region of interest" description="Disordered" evidence="8">
    <location>
        <begin position="349"/>
        <end position="390"/>
    </location>
</feature>
<dbReference type="Gene3D" id="3.90.70.10">
    <property type="entry name" value="Cysteine proteinases"/>
    <property type="match status" value="1"/>
</dbReference>
<dbReference type="AlphaFoldDB" id="A0AA38I2P2"/>
<evidence type="ECO:0000256" key="5">
    <source>
        <dbReference type="ARBA" id="ARBA00022807"/>
    </source>
</evidence>
<dbReference type="InterPro" id="IPR000169">
    <property type="entry name" value="Pept_cys_AS"/>
</dbReference>
<evidence type="ECO:0000259" key="9">
    <source>
        <dbReference type="SMART" id="SM00645"/>
    </source>
</evidence>
<dbReference type="GO" id="GO:0004197">
    <property type="term" value="F:cysteine-type endopeptidase activity"/>
    <property type="evidence" value="ECO:0007669"/>
    <property type="project" value="InterPro"/>
</dbReference>
<sequence>MHPLTIVVTAILISRSQQLEQPTTRRLLIDLINQNQTSWTAGENFPENVTTESLKRLNGALGLHPDPNFQLEVKHHKVARKEIPQFFDAREQWSECSDVIATIRNQGRCGSCWAFASAETMADRLCIASGGKTKFQFSPQDLLECCKQCVPQGYDKCDGGYLVYAYDFWLSDGIVSGGDYIINNYTGCKPYSYNAFEHGLGPTTCQQKCHSLYNTSYNDDKKFGKQVYQIGIDEAQIQTEIMTNGPVTAMYVVYEDFYYYKSGVYRHTIGNSTGNHAVKIVGWGTEAGLPYWLVANSWGTDWGDLNGFFKILRGQNHCKIEESITAGKSSSAVYRAIPVCAAVMSDSSSVMAAGRRSKEYKSGASYPKSRSPKKPRSGVREPSRGKYGFK</sequence>
<dbReference type="PROSITE" id="PS00639">
    <property type="entry name" value="THIOL_PROTEASE_HIS"/>
    <property type="match status" value="1"/>
</dbReference>
<name>A0AA38I2P2_9CUCU</name>
<evidence type="ECO:0000256" key="6">
    <source>
        <dbReference type="ARBA" id="ARBA00023145"/>
    </source>
</evidence>
<gene>
    <name evidence="10" type="ORF">Zmor_024224</name>
</gene>
<dbReference type="InterPro" id="IPR000668">
    <property type="entry name" value="Peptidase_C1A_C"/>
</dbReference>
<reference evidence="10" key="1">
    <citation type="journal article" date="2023" name="G3 (Bethesda)">
        <title>Whole genome assemblies of Zophobas morio and Tenebrio molitor.</title>
        <authorList>
            <person name="Kaur S."/>
            <person name="Stinson S.A."/>
            <person name="diCenzo G.C."/>
        </authorList>
    </citation>
    <scope>NUCLEOTIDE SEQUENCE</scope>
    <source>
        <strain evidence="10">QUZm001</strain>
    </source>
</reference>
<proteinExistence type="inferred from homology"/>
<accession>A0AA38I2P2</accession>
<comment type="caution">
    <text evidence="10">The sequence shown here is derived from an EMBL/GenBank/DDBJ whole genome shotgun (WGS) entry which is preliminary data.</text>
</comment>
<dbReference type="InterPro" id="IPR038765">
    <property type="entry name" value="Papain-like_cys_pep_sf"/>
</dbReference>
<keyword evidence="3" id="KW-0732">Signal</keyword>
<evidence type="ECO:0000313" key="11">
    <source>
        <dbReference type="Proteomes" id="UP001168821"/>
    </source>
</evidence>
<dbReference type="SUPFAM" id="SSF54001">
    <property type="entry name" value="Cysteine proteinases"/>
    <property type="match status" value="1"/>
</dbReference>
<dbReference type="PANTHER" id="PTHR12411">
    <property type="entry name" value="CYSTEINE PROTEASE FAMILY C1-RELATED"/>
    <property type="match status" value="1"/>
</dbReference>
<dbReference type="SMART" id="SM00645">
    <property type="entry name" value="Pept_C1"/>
    <property type="match status" value="1"/>
</dbReference>
<keyword evidence="5" id="KW-0788">Thiol protease</keyword>
<feature type="domain" description="Peptidase C1A papain C-terminal" evidence="9">
    <location>
        <begin position="83"/>
        <end position="328"/>
    </location>
</feature>
<protein>
    <recommendedName>
        <fullName evidence="9">Peptidase C1A papain C-terminal domain-containing protein</fullName>
    </recommendedName>
</protein>
<comment type="similarity">
    <text evidence="1">Belongs to the peptidase C1 family.</text>
</comment>
<evidence type="ECO:0000256" key="4">
    <source>
        <dbReference type="ARBA" id="ARBA00022801"/>
    </source>
</evidence>
<keyword evidence="6" id="KW-0865">Zymogen</keyword>
<keyword evidence="11" id="KW-1185">Reference proteome</keyword>
<dbReference type="InterPro" id="IPR025660">
    <property type="entry name" value="Pept_his_AS"/>
</dbReference>
<organism evidence="10 11">
    <name type="scientific">Zophobas morio</name>
    <dbReference type="NCBI Taxonomy" id="2755281"/>
    <lineage>
        <taxon>Eukaryota</taxon>
        <taxon>Metazoa</taxon>
        <taxon>Ecdysozoa</taxon>
        <taxon>Arthropoda</taxon>
        <taxon>Hexapoda</taxon>
        <taxon>Insecta</taxon>
        <taxon>Pterygota</taxon>
        <taxon>Neoptera</taxon>
        <taxon>Endopterygota</taxon>
        <taxon>Coleoptera</taxon>
        <taxon>Polyphaga</taxon>
        <taxon>Cucujiformia</taxon>
        <taxon>Tenebrionidae</taxon>
        <taxon>Zophobas</taxon>
    </lineage>
</organism>
<dbReference type="PRINTS" id="PR00705">
    <property type="entry name" value="PAPAIN"/>
</dbReference>
<dbReference type="GO" id="GO:0006508">
    <property type="term" value="P:proteolysis"/>
    <property type="evidence" value="ECO:0007669"/>
    <property type="project" value="UniProtKB-KW"/>
</dbReference>
<dbReference type="Pfam" id="PF00112">
    <property type="entry name" value="Peptidase_C1"/>
    <property type="match status" value="1"/>
</dbReference>
<dbReference type="InterPro" id="IPR013128">
    <property type="entry name" value="Peptidase_C1A"/>
</dbReference>
<evidence type="ECO:0000256" key="1">
    <source>
        <dbReference type="ARBA" id="ARBA00008455"/>
    </source>
</evidence>
<dbReference type="Proteomes" id="UP001168821">
    <property type="component" value="Unassembled WGS sequence"/>
</dbReference>
<keyword evidence="7" id="KW-1015">Disulfide bond</keyword>
<evidence type="ECO:0000256" key="2">
    <source>
        <dbReference type="ARBA" id="ARBA00022670"/>
    </source>
</evidence>
<dbReference type="InterPro" id="IPR012599">
    <property type="entry name" value="Propeptide_C1A"/>
</dbReference>
<evidence type="ECO:0000313" key="10">
    <source>
        <dbReference type="EMBL" id="KAJ3646647.1"/>
    </source>
</evidence>
<dbReference type="PROSITE" id="PS00139">
    <property type="entry name" value="THIOL_PROTEASE_CYS"/>
    <property type="match status" value="1"/>
</dbReference>
<evidence type="ECO:0000256" key="3">
    <source>
        <dbReference type="ARBA" id="ARBA00022729"/>
    </source>
</evidence>
<dbReference type="FunFam" id="3.90.70.10:FF:000031">
    <property type="entry name" value="Cathepsin B"/>
    <property type="match status" value="1"/>
</dbReference>
<evidence type="ECO:0000256" key="7">
    <source>
        <dbReference type="ARBA" id="ARBA00023157"/>
    </source>
</evidence>
<keyword evidence="2" id="KW-0645">Protease</keyword>